<comment type="catalytic activity">
    <reaction evidence="5">
        <text>trans-aconitate + S-adenosyl-L-methionine = (E)-3-(methoxycarbonyl)pent-2-enedioate + S-adenosyl-L-homocysteine</text>
        <dbReference type="Rhea" id="RHEA:14969"/>
        <dbReference type="ChEBI" id="CHEBI:15708"/>
        <dbReference type="ChEBI" id="CHEBI:57470"/>
        <dbReference type="ChEBI" id="CHEBI:57856"/>
        <dbReference type="ChEBI" id="CHEBI:59789"/>
        <dbReference type="EC" id="2.1.1.144"/>
    </reaction>
</comment>
<dbReference type="PANTHER" id="PTHR43861">
    <property type="entry name" value="TRANS-ACONITATE 2-METHYLTRANSFERASE-RELATED"/>
    <property type="match status" value="1"/>
</dbReference>
<dbReference type="AlphaFoldDB" id="A0A5N0EFG0"/>
<comment type="caution">
    <text evidence="6">The sequence shown here is derived from an EMBL/GenBank/DDBJ whole genome shotgun (WGS) entry which is preliminary data.</text>
</comment>
<proteinExistence type="inferred from homology"/>
<keyword evidence="4 5" id="KW-0949">S-adenosyl-L-methionine</keyword>
<evidence type="ECO:0000256" key="3">
    <source>
        <dbReference type="ARBA" id="ARBA00022679"/>
    </source>
</evidence>
<evidence type="ECO:0000256" key="2">
    <source>
        <dbReference type="ARBA" id="ARBA00022603"/>
    </source>
</evidence>
<evidence type="ECO:0000313" key="7">
    <source>
        <dbReference type="Proteomes" id="UP000323876"/>
    </source>
</evidence>
<dbReference type="SUPFAM" id="SSF53335">
    <property type="entry name" value="S-adenosyl-L-methionine-dependent methyltransferases"/>
    <property type="match status" value="1"/>
</dbReference>
<gene>
    <name evidence="5" type="primary">tam</name>
    <name evidence="6" type="ORF">F3087_18045</name>
</gene>
<comment type="function">
    <text evidence="5">Catalyzes the S-adenosylmethionine monomethyl esterification of trans-aconitate.</text>
</comment>
<dbReference type="OrthoDB" id="9795085at2"/>
<dbReference type="InterPro" id="IPR023506">
    <property type="entry name" value="Trans-aconitate_MeTrfase"/>
</dbReference>
<dbReference type="PANTHER" id="PTHR43861:SF1">
    <property type="entry name" value="TRANS-ACONITATE 2-METHYLTRANSFERASE"/>
    <property type="match status" value="1"/>
</dbReference>
<dbReference type="GO" id="GO:0032259">
    <property type="term" value="P:methylation"/>
    <property type="evidence" value="ECO:0007669"/>
    <property type="project" value="UniProtKB-KW"/>
</dbReference>
<keyword evidence="2 5" id="KW-0489">Methyltransferase</keyword>
<keyword evidence="1 5" id="KW-0963">Cytoplasm</keyword>
<evidence type="ECO:0000256" key="5">
    <source>
        <dbReference type="HAMAP-Rule" id="MF_00560"/>
    </source>
</evidence>
<dbReference type="EMBL" id="VXLC01000006">
    <property type="protein sequence ID" value="KAA8887570.1"/>
    <property type="molecule type" value="Genomic_DNA"/>
</dbReference>
<protein>
    <recommendedName>
        <fullName evidence="5">Trans-aconitate 2-methyltransferase</fullName>
        <ecNumber evidence="5">2.1.1.144</ecNumber>
    </recommendedName>
</protein>
<evidence type="ECO:0000256" key="1">
    <source>
        <dbReference type="ARBA" id="ARBA00022490"/>
    </source>
</evidence>
<sequence length="256" mass="28623">MWDPKKYLDFADHRARPFFELVARIDAEKPRRVVDLGCGPGNLTGVLAERWPDAQLDALDSSPEMVKEAQERGINARVLDVNDWEPDAETDVVVSNAVLQWVPNHLTLLAEWLTALPAGAWFAMQVPGNFDAPSHREIRALATEARWQGKLGEIALRSADAVSGPADYATVLAVGDTEVDVWETTYLQRLSGPDPVLEWVTGTALRPLRAALDDEDWREFRTELAPRLRVAYPARSDGTTWFPFRRIFAVAHKPSA</sequence>
<dbReference type="Gene3D" id="1.10.150.290">
    <property type="entry name" value="S-adenosyl-L-methionine-dependent methyltransferases"/>
    <property type="match status" value="1"/>
</dbReference>
<dbReference type="Gene3D" id="3.40.50.150">
    <property type="entry name" value="Vaccinia Virus protein VP39"/>
    <property type="match status" value="1"/>
</dbReference>
<dbReference type="InterPro" id="IPR029063">
    <property type="entry name" value="SAM-dependent_MTases_sf"/>
</dbReference>
<dbReference type="RefSeq" id="WP_150403140.1">
    <property type="nucleotide sequence ID" value="NZ_JBHJYQ010000004.1"/>
</dbReference>
<name>A0A5N0EFG0_9NOCA</name>
<dbReference type="CDD" id="cd02440">
    <property type="entry name" value="AdoMet_MTases"/>
    <property type="match status" value="1"/>
</dbReference>
<dbReference type="GO" id="GO:0030798">
    <property type="term" value="F:trans-aconitate 2-methyltransferase activity"/>
    <property type="evidence" value="ECO:0007669"/>
    <property type="project" value="UniProtKB-UniRule"/>
</dbReference>
<dbReference type="HAMAP" id="MF_00560">
    <property type="entry name" value="Tran_acon_Me_trans"/>
    <property type="match status" value="1"/>
</dbReference>
<accession>A0A5N0EFG0</accession>
<dbReference type="NCBIfam" id="NF010703">
    <property type="entry name" value="PRK14103.1"/>
    <property type="match status" value="1"/>
</dbReference>
<dbReference type="EC" id="2.1.1.144" evidence="5"/>
<evidence type="ECO:0000313" key="6">
    <source>
        <dbReference type="EMBL" id="KAA8887570.1"/>
    </source>
</evidence>
<reference evidence="6 7" key="1">
    <citation type="submission" date="2019-09" db="EMBL/GenBank/DDBJ databases">
        <authorList>
            <person name="Wang X."/>
        </authorList>
    </citation>
    <scope>NUCLEOTIDE SEQUENCE [LARGE SCALE GENOMIC DNA]</scope>
    <source>
        <strain evidence="6 7">CICC 11023</strain>
    </source>
</reference>
<keyword evidence="7" id="KW-1185">Reference proteome</keyword>
<dbReference type="InterPro" id="IPR023149">
    <property type="entry name" value="Trans_acon_MeTrfase_C"/>
</dbReference>
<dbReference type="GO" id="GO:0005737">
    <property type="term" value="C:cytoplasm"/>
    <property type="evidence" value="ECO:0007669"/>
    <property type="project" value="UniProtKB-SubCell"/>
</dbReference>
<comment type="subcellular location">
    <subcellularLocation>
        <location evidence="5">Cytoplasm</location>
    </subcellularLocation>
</comment>
<dbReference type="Pfam" id="PF13489">
    <property type="entry name" value="Methyltransf_23"/>
    <property type="match status" value="1"/>
</dbReference>
<evidence type="ECO:0000256" key="4">
    <source>
        <dbReference type="ARBA" id="ARBA00022691"/>
    </source>
</evidence>
<comment type="similarity">
    <text evidence="5">Belongs to the methyltransferase superfamily. Tam family.</text>
</comment>
<dbReference type="Proteomes" id="UP000323876">
    <property type="component" value="Unassembled WGS sequence"/>
</dbReference>
<keyword evidence="3 5" id="KW-0808">Transferase</keyword>
<organism evidence="6 7">
    <name type="scientific">Nocardia colli</name>
    <dbReference type="NCBI Taxonomy" id="2545717"/>
    <lineage>
        <taxon>Bacteria</taxon>
        <taxon>Bacillati</taxon>
        <taxon>Actinomycetota</taxon>
        <taxon>Actinomycetes</taxon>
        <taxon>Mycobacteriales</taxon>
        <taxon>Nocardiaceae</taxon>
        <taxon>Nocardia</taxon>
    </lineage>
</organism>